<gene>
    <name evidence="1" type="ORF">EVA_15971</name>
</gene>
<evidence type="ECO:0000313" key="1">
    <source>
        <dbReference type="EMBL" id="EJW95923.1"/>
    </source>
</evidence>
<dbReference type="EMBL" id="AMCI01005547">
    <property type="protein sequence ID" value="EJW95923.1"/>
    <property type="molecule type" value="Genomic_DNA"/>
</dbReference>
<protein>
    <submittedName>
        <fullName evidence="1">Uncharacterized protein</fullName>
    </submittedName>
</protein>
<reference evidence="1" key="1">
    <citation type="journal article" date="2012" name="PLoS ONE">
        <title>Gene sets for utilization of primary and secondary nutrition supplies in the distal gut of endangered iberian lynx.</title>
        <authorList>
            <person name="Alcaide M."/>
            <person name="Messina E."/>
            <person name="Richter M."/>
            <person name="Bargiela R."/>
            <person name="Peplies J."/>
            <person name="Huws S.A."/>
            <person name="Newbold C.J."/>
            <person name="Golyshin P.N."/>
            <person name="Simon M.A."/>
            <person name="Lopez G."/>
            <person name="Yakimov M.M."/>
            <person name="Ferrer M."/>
        </authorList>
    </citation>
    <scope>NUCLEOTIDE SEQUENCE</scope>
</reference>
<organism evidence="1">
    <name type="scientific">gut metagenome</name>
    <dbReference type="NCBI Taxonomy" id="749906"/>
    <lineage>
        <taxon>unclassified sequences</taxon>
        <taxon>metagenomes</taxon>
        <taxon>organismal metagenomes</taxon>
    </lineage>
</organism>
<accession>J9FN89</accession>
<name>J9FN89_9ZZZZ</name>
<proteinExistence type="predicted"/>
<comment type="caution">
    <text evidence="1">The sequence shown here is derived from an EMBL/GenBank/DDBJ whole genome shotgun (WGS) entry which is preliminary data.</text>
</comment>
<sequence>MVLLRVLIPIVGEVLSVFEFNTVAALTSIEVCDAILTRLLDNLHTLEHDEVALVLTILDLVPVGGREVVVEVAEVVDDRDVVHIGLALDVVGLEGNRCCSQSSHGLCRSTHSSWQATAS</sequence>
<dbReference type="AlphaFoldDB" id="J9FN89"/>